<evidence type="ECO:0000313" key="9">
    <source>
        <dbReference type="EMBL" id="PTW56642.1"/>
    </source>
</evidence>
<name>A0A2T5UYS0_9HYPH</name>
<dbReference type="GO" id="GO:0009306">
    <property type="term" value="P:protein secretion"/>
    <property type="evidence" value="ECO:0007669"/>
    <property type="project" value="InterPro"/>
</dbReference>
<comment type="subcellular location">
    <subcellularLocation>
        <location evidence="1">Cell membrane</location>
        <topology evidence="1">Multi-pass membrane protein</topology>
    </subcellularLocation>
</comment>
<evidence type="ECO:0000256" key="6">
    <source>
        <dbReference type="ARBA" id="ARBA00023026"/>
    </source>
</evidence>
<evidence type="ECO:0000256" key="8">
    <source>
        <dbReference type="SAM" id="Phobius"/>
    </source>
</evidence>
<proteinExistence type="inferred from homology"/>
<keyword evidence="6" id="KW-0843">Virulence</keyword>
<dbReference type="EMBL" id="QAYG01000011">
    <property type="protein sequence ID" value="PTW56642.1"/>
    <property type="molecule type" value="Genomic_DNA"/>
</dbReference>
<dbReference type="PANTHER" id="PTHR34040:SF7">
    <property type="entry name" value="SURFACE PRESENTATION OF ANTIGENS PROTEIN SPAQ"/>
    <property type="match status" value="1"/>
</dbReference>
<keyword evidence="4 8" id="KW-0812">Transmembrane</keyword>
<organism evidence="9 10">
    <name type="scientific">Breoghania corrubedonensis</name>
    <dbReference type="NCBI Taxonomy" id="665038"/>
    <lineage>
        <taxon>Bacteria</taxon>
        <taxon>Pseudomonadati</taxon>
        <taxon>Pseudomonadota</taxon>
        <taxon>Alphaproteobacteria</taxon>
        <taxon>Hyphomicrobiales</taxon>
        <taxon>Stappiaceae</taxon>
        <taxon>Breoghania</taxon>
    </lineage>
</organism>
<dbReference type="InterPro" id="IPR006306">
    <property type="entry name" value="T3SS_HrpO"/>
</dbReference>
<dbReference type="InterPro" id="IPR002191">
    <property type="entry name" value="Bac_export_3"/>
</dbReference>
<keyword evidence="5 8" id="KW-1133">Transmembrane helix</keyword>
<feature type="transmembrane region" description="Helical" evidence="8">
    <location>
        <begin position="15"/>
        <end position="39"/>
    </location>
</feature>
<accession>A0A2T5UYS0</accession>
<sequence length="89" mass="9539">MSPSDIVHVITESMMLVLLLSMPPIIVASVVGIAVSLLQALTQIQEQTLSFAVKLIAVAITIAATAGFLGSEMLTFTMTLFDNFPDMIR</sequence>
<evidence type="ECO:0000256" key="7">
    <source>
        <dbReference type="ARBA" id="ARBA00023136"/>
    </source>
</evidence>
<dbReference type="NCBIfam" id="TIGR01403">
    <property type="entry name" value="fliQ_rel_III"/>
    <property type="match status" value="1"/>
</dbReference>
<dbReference type="AlphaFoldDB" id="A0A2T5UYS0"/>
<keyword evidence="10" id="KW-1185">Reference proteome</keyword>
<reference evidence="9 10" key="1">
    <citation type="submission" date="2018-04" db="EMBL/GenBank/DDBJ databases">
        <title>Genomic Encyclopedia of Archaeal and Bacterial Type Strains, Phase II (KMG-II): from individual species to whole genera.</title>
        <authorList>
            <person name="Goeker M."/>
        </authorList>
    </citation>
    <scope>NUCLEOTIDE SEQUENCE [LARGE SCALE GENOMIC DNA]</scope>
    <source>
        <strain evidence="9 10">DSM 23382</strain>
    </source>
</reference>
<evidence type="ECO:0000256" key="2">
    <source>
        <dbReference type="ARBA" id="ARBA00006156"/>
    </source>
</evidence>
<dbReference type="RefSeq" id="WP_107991673.1">
    <property type="nucleotide sequence ID" value="NZ_QAYG01000011.1"/>
</dbReference>
<evidence type="ECO:0000256" key="1">
    <source>
        <dbReference type="ARBA" id="ARBA00004651"/>
    </source>
</evidence>
<comment type="similarity">
    <text evidence="2">Belongs to the FliQ/MopD/SpaQ family.</text>
</comment>
<evidence type="ECO:0000256" key="5">
    <source>
        <dbReference type="ARBA" id="ARBA00022989"/>
    </source>
</evidence>
<comment type="caution">
    <text evidence="9">The sequence shown here is derived from an EMBL/GenBank/DDBJ whole genome shotgun (WGS) entry which is preliminary data.</text>
</comment>
<keyword evidence="3" id="KW-1003">Cell membrane</keyword>
<evidence type="ECO:0000256" key="4">
    <source>
        <dbReference type="ARBA" id="ARBA00022692"/>
    </source>
</evidence>
<dbReference type="GO" id="GO:0005886">
    <property type="term" value="C:plasma membrane"/>
    <property type="evidence" value="ECO:0007669"/>
    <property type="project" value="UniProtKB-SubCell"/>
</dbReference>
<evidence type="ECO:0000313" key="10">
    <source>
        <dbReference type="Proteomes" id="UP000244081"/>
    </source>
</evidence>
<dbReference type="Proteomes" id="UP000244081">
    <property type="component" value="Unassembled WGS sequence"/>
</dbReference>
<evidence type="ECO:0000256" key="3">
    <source>
        <dbReference type="ARBA" id="ARBA00022475"/>
    </source>
</evidence>
<dbReference type="PANTHER" id="PTHR34040">
    <property type="entry name" value="FLAGELLAR BIOSYNTHETIC PROTEIN FLIQ"/>
    <property type="match status" value="1"/>
</dbReference>
<dbReference type="PIRSF" id="PIRSF004669">
    <property type="entry name" value="FliQ"/>
    <property type="match status" value="1"/>
</dbReference>
<protein>
    <submittedName>
        <fullName evidence="9">Type III secretion protein S</fullName>
    </submittedName>
</protein>
<keyword evidence="7 8" id="KW-0472">Membrane</keyword>
<dbReference type="PRINTS" id="PR00952">
    <property type="entry name" value="TYPE3IMQPROT"/>
</dbReference>
<gene>
    <name evidence="9" type="ORF">C8N35_111105</name>
</gene>
<feature type="transmembrane region" description="Helical" evidence="8">
    <location>
        <begin position="51"/>
        <end position="70"/>
    </location>
</feature>
<dbReference type="Pfam" id="PF01313">
    <property type="entry name" value="Bac_export_3"/>
    <property type="match status" value="1"/>
</dbReference>